<dbReference type="AlphaFoldDB" id="A0A0E9RGU8"/>
<feature type="region of interest" description="Disordered" evidence="1">
    <location>
        <begin position="33"/>
        <end position="62"/>
    </location>
</feature>
<reference evidence="2" key="2">
    <citation type="journal article" date="2015" name="Fish Shellfish Immunol.">
        <title>Early steps in the European eel (Anguilla anguilla)-Vibrio vulnificus interaction in the gills: Role of the RtxA13 toxin.</title>
        <authorList>
            <person name="Callol A."/>
            <person name="Pajuelo D."/>
            <person name="Ebbesson L."/>
            <person name="Teles M."/>
            <person name="MacKenzie S."/>
            <person name="Amaro C."/>
        </authorList>
    </citation>
    <scope>NUCLEOTIDE SEQUENCE</scope>
</reference>
<organism evidence="2">
    <name type="scientific">Anguilla anguilla</name>
    <name type="common">European freshwater eel</name>
    <name type="synonym">Muraena anguilla</name>
    <dbReference type="NCBI Taxonomy" id="7936"/>
    <lineage>
        <taxon>Eukaryota</taxon>
        <taxon>Metazoa</taxon>
        <taxon>Chordata</taxon>
        <taxon>Craniata</taxon>
        <taxon>Vertebrata</taxon>
        <taxon>Euteleostomi</taxon>
        <taxon>Actinopterygii</taxon>
        <taxon>Neopterygii</taxon>
        <taxon>Teleostei</taxon>
        <taxon>Anguilliformes</taxon>
        <taxon>Anguillidae</taxon>
        <taxon>Anguilla</taxon>
    </lineage>
</organism>
<sequence length="62" mass="6829">MLSDVIMRVATATSLSTNIVQLSEQKHSQIFGSKQEAKLKQPPRMTGKSYSSEELGSISYLP</sequence>
<reference evidence="2" key="1">
    <citation type="submission" date="2014-11" db="EMBL/GenBank/DDBJ databases">
        <authorList>
            <person name="Amaro Gonzalez C."/>
        </authorList>
    </citation>
    <scope>NUCLEOTIDE SEQUENCE</scope>
</reference>
<protein>
    <submittedName>
        <fullName evidence="2">Uncharacterized protein</fullName>
    </submittedName>
</protein>
<evidence type="ECO:0000313" key="2">
    <source>
        <dbReference type="EMBL" id="JAH28027.1"/>
    </source>
</evidence>
<proteinExistence type="predicted"/>
<evidence type="ECO:0000256" key="1">
    <source>
        <dbReference type="SAM" id="MobiDB-lite"/>
    </source>
</evidence>
<accession>A0A0E9RGU8</accession>
<dbReference type="EMBL" id="GBXM01080550">
    <property type="protein sequence ID" value="JAH28027.1"/>
    <property type="molecule type" value="Transcribed_RNA"/>
</dbReference>
<name>A0A0E9RGU8_ANGAN</name>